<comment type="caution">
    <text evidence="1">The sequence shown here is derived from an EMBL/GenBank/DDBJ whole genome shotgun (WGS) entry which is preliminary data.</text>
</comment>
<accession>A0ACC2G9C1</accession>
<evidence type="ECO:0000313" key="2">
    <source>
        <dbReference type="Proteomes" id="UP001157502"/>
    </source>
</evidence>
<dbReference type="EMBL" id="CM055743">
    <property type="protein sequence ID" value="KAJ8000068.1"/>
    <property type="molecule type" value="Genomic_DNA"/>
</dbReference>
<sequence length="108" mass="11878">MFVPLPVPFVFQRTASDFAAWRIKSPLALRSSSVHASTPRPPAPTSSMQLAGPSIEPLPQGGVEPKPGSALRSERRGVSCQAWWPGIYGSTEPRYFIRSFPRPFIVVQ</sequence>
<organism evidence="1 2">
    <name type="scientific">Dallia pectoralis</name>
    <name type="common">Alaska blackfish</name>
    <dbReference type="NCBI Taxonomy" id="75939"/>
    <lineage>
        <taxon>Eukaryota</taxon>
        <taxon>Metazoa</taxon>
        <taxon>Chordata</taxon>
        <taxon>Craniata</taxon>
        <taxon>Vertebrata</taxon>
        <taxon>Euteleostomi</taxon>
        <taxon>Actinopterygii</taxon>
        <taxon>Neopterygii</taxon>
        <taxon>Teleostei</taxon>
        <taxon>Protacanthopterygii</taxon>
        <taxon>Esociformes</taxon>
        <taxon>Umbridae</taxon>
        <taxon>Dallia</taxon>
    </lineage>
</organism>
<keyword evidence="2" id="KW-1185">Reference proteome</keyword>
<name>A0ACC2G9C1_DALPE</name>
<proteinExistence type="predicted"/>
<dbReference type="Proteomes" id="UP001157502">
    <property type="component" value="Chromosome 16"/>
</dbReference>
<gene>
    <name evidence="1" type="ORF">DPEC_G00201010</name>
</gene>
<reference evidence="1" key="1">
    <citation type="submission" date="2021-05" db="EMBL/GenBank/DDBJ databases">
        <authorList>
            <person name="Pan Q."/>
            <person name="Jouanno E."/>
            <person name="Zahm M."/>
            <person name="Klopp C."/>
            <person name="Cabau C."/>
            <person name="Louis A."/>
            <person name="Berthelot C."/>
            <person name="Parey E."/>
            <person name="Roest Crollius H."/>
            <person name="Montfort J."/>
            <person name="Robinson-Rechavi M."/>
            <person name="Bouchez O."/>
            <person name="Lampietro C."/>
            <person name="Lopez Roques C."/>
            <person name="Donnadieu C."/>
            <person name="Postlethwait J."/>
            <person name="Bobe J."/>
            <person name="Dillon D."/>
            <person name="Chandos A."/>
            <person name="von Hippel F."/>
            <person name="Guiguen Y."/>
        </authorList>
    </citation>
    <scope>NUCLEOTIDE SEQUENCE</scope>
    <source>
        <strain evidence="1">YG-Jan2019</strain>
    </source>
</reference>
<protein>
    <submittedName>
        <fullName evidence="1">Uncharacterized protein</fullName>
    </submittedName>
</protein>
<evidence type="ECO:0000313" key="1">
    <source>
        <dbReference type="EMBL" id="KAJ8000068.1"/>
    </source>
</evidence>